<dbReference type="NCBIfam" id="TIGR04294">
    <property type="entry name" value="pre_pil_HX9DG"/>
    <property type="match status" value="1"/>
</dbReference>
<dbReference type="Pfam" id="PF07596">
    <property type="entry name" value="SBP_bac_10"/>
    <property type="match status" value="1"/>
</dbReference>
<proteinExistence type="predicted"/>
<keyword evidence="3" id="KW-1185">Reference proteome</keyword>
<dbReference type="OrthoDB" id="267520at2"/>
<sequence>MTRTRTAFTLVEVLVVIGVTGVLIGLLLSAVQAARGAAARLACANNLKQIALATHHYHEARGTFPAAYDSLNGPPGSLAWPVVRWPVRLLPYLDQDALWAQTEAAYRVTTDANRNPPHVGLSTVVKVYACPADGRLAAPLTDDRGYTAAYGSYEGVGGGVARAGHEGADGVTRPAGSDGVMRGPLGVRLAEITDGASATVMIGEKPPWGRYLGGTWYASIIDDPALVSDPNYGGGAIGSMHARDDGDWYGCRGPFRFGPGRLSNRCDANHFWSTHGGGGQFAFADGAVRFLSYAAADILPALATRAGGEIVPD</sequence>
<dbReference type="InterPro" id="IPR011453">
    <property type="entry name" value="DUF1559"/>
</dbReference>
<dbReference type="Proteomes" id="UP000245802">
    <property type="component" value="Chromosome"/>
</dbReference>
<dbReference type="InterPro" id="IPR027558">
    <property type="entry name" value="Pre_pil_HX9DG_C"/>
</dbReference>
<evidence type="ECO:0000259" key="1">
    <source>
        <dbReference type="Pfam" id="PF07596"/>
    </source>
</evidence>
<dbReference type="InterPro" id="IPR045584">
    <property type="entry name" value="Pilin-like"/>
</dbReference>
<dbReference type="Gene3D" id="3.30.700.10">
    <property type="entry name" value="Glycoprotein, Type 4 Pilin"/>
    <property type="match status" value="1"/>
</dbReference>
<dbReference type="RefSeq" id="WP_010041653.1">
    <property type="nucleotide sequence ID" value="NZ_CP025958.1"/>
</dbReference>
<dbReference type="EMBL" id="CP025958">
    <property type="protein sequence ID" value="AWM39907.1"/>
    <property type="molecule type" value="Genomic_DNA"/>
</dbReference>
<dbReference type="AlphaFoldDB" id="A0A2Z3H8P2"/>
<dbReference type="PANTHER" id="PTHR30093:SF2">
    <property type="entry name" value="TYPE II SECRETION SYSTEM PROTEIN H"/>
    <property type="match status" value="1"/>
</dbReference>
<evidence type="ECO:0000313" key="2">
    <source>
        <dbReference type="EMBL" id="AWM39907.1"/>
    </source>
</evidence>
<feature type="domain" description="DUF1559" evidence="1">
    <location>
        <begin position="32"/>
        <end position="294"/>
    </location>
</feature>
<organism evidence="2 3">
    <name type="scientific">Gemmata obscuriglobus</name>
    <dbReference type="NCBI Taxonomy" id="114"/>
    <lineage>
        <taxon>Bacteria</taxon>
        <taxon>Pseudomonadati</taxon>
        <taxon>Planctomycetota</taxon>
        <taxon>Planctomycetia</taxon>
        <taxon>Gemmatales</taxon>
        <taxon>Gemmataceae</taxon>
        <taxon>Gemmata</taxon>
    </lineage>
</organism>
<name>A0A2Z3H8P2_9BACT</name>
<accession>A0A2Z3H8P2</accession>
<protein>
    <submittedName>
        <fullName evidence="2">DUF1559 domain-containing protein</fullName>
    </submittedName>
</protein>
<evidence type="ECO:0000313" key="3">
    <source>
        <dbReference type="Proteomes" id="UP000245802"/>
    </source>
</evidence>
<gene>
    <name evidence="2" type="ORF">C1280_24810</name>
</gene>
<dbReference type="PANTHER" id="PTHR30093">
    <property type="entry name" value="GENERAL SECRETION PATHWAY PROTEIN G"/>
    <property type="match status" value="1"/>
</dbReference>
<dbReference type="SUPFAM" id="SSF54523">
    <property type="entry name" value="Pili subunits"/>
    <property type="match status" value="1"/>
</dbReference>
<dbReference type="KEGG" id="gog:C1280_24810"/>
<reference evidence="2 3" key="1">
    <citation type="submission" date="2018-01" db="EMBL/GenBank/DDBJ databases">
        <title>G. obscuriglobus.</title>
        <authorList>
            <person name="Franke J."/>
            <person name="Blomberg W."/>
            <person name="Selmecki A."/>
        </authorList>
    </citation>
    <scope>NUCLEOTIDE SEQUENCE [LARGE SCALE GENOMIC DNA]</scope>
    <source>
        <strain evidence="2 3">DSM 5831</strain>
    </source>
</reference>